<dbReference type="Gene3D" id="1.10.510.10">
    <property type="entry name" value="Transferase(Phosphotransferase) domain 1"/>
    <property type="match status" value="1"/>
</dbReference>
<dbReference type="GO" id="GO:0004674">
    <property type="term" value="F:protein serine/threonine kinase activity"/>
    <property type="evidence" value="ECO:0007669"/>
    <property type="project" value="TreeGrafter"/>
</dbReference>
<gene>
    <name evidence="6" type="ORF">ODE01S_15860</name>
</gene>
<feature type="domain" description="Protein kinase" evidence="5">
    <location>
        <begin position="12"/>
        <end position="253"/>
    </location>
</feature>
<protein>
    <submittedName>
        <fullName evidence="6">Serine protease</fullName>
    </submittedName>
</protein>
<dbReference type="GO" id="GO:0006508">
    <property type="term" value="P:proteolysis"/>
    <property type="evidence" value="ECO:0007669"/>
    <property type="project" value="UniProtKB-KW"/>
</dbReference>
<evidence type="ECO:0000256" key="1">
    <source>
        <dbReference type="ARBA" id="ARBA00022679"/>
    </source>
</evidence>
<name>A0A511RMI8_9DEIN</name>
<evidence type="ECO:0000256" key="2">
    <source>
        <dbReference type="ARBA" id="ARBA00022741"/>
    </source>
</evidence>
<evidence type="ECO:0000313" key="6">
    <source>
        <dbReference type="EMBL" id="GEM90152.1"/>
    </source>
</evidence>
<dbReference type="SUPFAM" id="SSF56112">
    <property type="entry name" value="Protein kinase-like (PK-like)"/>
    <property type="match status" value="1"/>
</dbReference>
<dbReference type="OrthoDB" id="9788659at2"/>
<reference evidence="6 7" key="1">
    <citation type="submission" date="2019-07" db="EMBL/GenBank/DDBJ databases">
        <title>Whole genome shotgun sequence of Oceanithermus desulfurans NBRC 100063.</title>
        <authorList>
            <person name="Hosoyama A."/>
            <person name="Uohara A."/>
            <person name="Ohji S."/>
            <person name="Ichikawa N."/>
        </authorList>
    </citation>
    <scope>NUCLEOTIDE SEQUENCE [LARGE SCALE GENOMIC DNA]</scope>
    <source>
        <strain evidence="6 7">NBRC 100063</strain>
    </source>
</reference>
<evidence type="ECO:0000259" key="5">
    <source>
        <dbReference type="PROSITE" id="PS50011"/>
    </source>
</evidence>
<accession>A0A511RMI8</accession>
<keyword evidence="6" id="KW-0378">Hydrolase</keyword>
<dbReference type="PANTHER" id="PTHR43289:SF6">
    <property type="entry name" value="SERINE_THREONINE-PROTEIN KINASE NEKL-3"/>
    <property type="match status" value="1"/>
</dbReference>
<dbReference type="PROSITE" id="PS50011">
    <property type="entry name" value="PROTEIN_KINASE_DOM"/>
    <property type="match status" value="1"/>
</dbReference>
<evidence type="ECO:0000256" key="3">
    <source>
        <dbReference type="ARBA" id="ARBA00022777"/>
    </source>
</evidence>
<dbReference type="Gene3D" id="3.30.200.20">
    <property type="entry name" value="Phosphorylase Kinase, domain 1"/>
    <property type="match status" value="1"/>
</dbReference>
<keyword evidence="1" id="KW-0808">Transferase</keyword>
<keyword evidence="6" id="KW-0645">Protease</keyword>
<comment type="caution">
    <text evidence="6">The sequence shown here is derived from an EMBL/GenBank/DDBJ whole genome shotgun (WGS) entry which is preliminary data.</text>
</comment>
<evidence type="ECO:0000256" key="4">
    <source>
        <dbReference type="ARBA" id="ARBA00022840"/>
    </source>
</evidence>
<dbReference type="RefSeq" id="WP_147147645.1">
    <property type="nucleotide sequence ID" value="NZ_BJXN01000010.1"/>
</dbReference>
<dbReference type="GO" id="GO:0005524">
    <property type="term" value="F:ATP binding"/>
    <property type="evidence" value="ECO:0007669"/>
    <property type="project" value="UniProtKB-KW"/>
</dbReference>
<dbReference type="PANTHER" id="PTHR43289">
    <property type="entry name" value="MITOGEN-ACTIVATED PROTEIN KINASE KINASE KINASE 20-RELATED"/>
    <property type="match status" value="1"/>
</dbReference>
<dbReference type="EMBL" id="BJXN01000010">
    <property type="protein sequence ID" value="GEM90152.1"/>
    <property type="molecule type" value="Genomic_DNA"/>
</dbReference>
<keyword evidence="2" id="KW-0547">Nucleotide-binding</keyword>
<dbReference type="SMART" id="SM00220">
    <property type="entry name" value="S_TKc"/>
    <property type="match status" value="1"/>
</dbReference>
<dbReference type="Proteomes" id="UP000321827">
    <property type="component" value="Unassembled WGS sequence"/>
</dbReference>
<dbReference type="PROSITE" id="PS00108">
    <property type="entry name" value="PROTEIN_KINASE_ST"/>
    <property type="match status" value="1"/>
</dbReference>
<dbReference type="InterPro" id="IPR000719">
    <property type="entry name" value="Prot_kinase_dom"/>
</dbReference>
<dbReference type="GO" id="GO:0008233">
    <property type="term" value="F:peptidase activity"/>
    <property type="evidence" value="ECO:0007669"/>
    <property type="project" value="UniProtKB-KW"/>
</dbReference>
<keyword evidence="4" id="KW-0067">ATP-binding</keyword>
<evidence type="ECO:0000313" key="7">
    <source>
        <dbReference type="Proteomes" id="UP000321827"/>
    </source>
</evidence>
<dbReference type="InterPro" id="IPR008271">
    <property type="entry name" value="Ser/Thr_kinase_AS"/>
</dbReference>
<sequence>MGIPGRVLLGEYRVVRPIARGAVATVYLAFDRQGRPFAVKVFPEGYEARADREWQVGRALEHPNVNPVLQRLDIEAHPAVLLAYAPGRRLSEEPPAPGEFLDVFRQLLAALGHMHERGYVHRDVKPENVIVDARGHARLIDFDLSGPKREATQRLRLGTIAYIAPEQVRGENVTPATDVYAAGVILYWGLTGELPYVGTPQVVMESHLHAPLPAAAGLEPDTQLGAVLGRMVAKDPQARFRDAGAVLEALDAIR</sequence>
<dbReference type="AlphaFoldDB" id="A0A511RMI8"/>
<proteinExistence type="predicted"/>
<dbReference type="Pfam" id="PF00069">
    <property type="entry name" value="Pkinase"/>
    <property type="match status" value="1"/>
</dbReference>
<organism evidence="6 7">
    <name type="scientific">Oceanithermus desulfurans NBRC 100063</name>
    <dbReference type="NCBI Taxonomy" id="1227550"/>
    <lineage>
        <taxon>Bacteria</taxon>
        <taxon>Thermotogati</taxon>
        <taxon>Deinococcota</taxon>
        <taxon>Deinococci</taxon>
        <taxon>Thermales</taxon>
        <taxon>Thermaceae</taxon>
        <taxon>Oceanithermus</taxon>
    </lineage>
</organism>
<keyword evidence="3" id="KW-0418">Kinase</keyword>
<dbReference type="CDD" id="cd14014">
    <property type="entry name" value="STKc_PknB_like"/>
    <property type="match status" value="1"/>
</dbReference>
<dbReference type="InterPro" id="IPR011009">
    <property type="entry name" value="Kinase-like_dom_sf"/>
</dbReference>